<keyword evidence="1" id="KW-1133">Transmembrane helix</keyword>
<dbReference type="AlphaFoldDB" id="A0A1J1HS75"/>
<gene>
    <name evidence="2" type="ORF">CLUMA_CG003949</name>
</gene>
<proteinExistence type="predicted"/>
<evidence type="ECO:0000313" key="3">
    <source>
        <dbReference type="Proteomes" id="UP000183832"/>
    </source>
</evidence>
<keyword evidence="3" id="KW-1185">Reference proteome</keyword>
<feature type="transmembrane region" description="Helical" evidence="1">
    <location>
        <begin position="21"/>
        <end position="39"/>
    </location>
</feature>
<dbReference type="EMBL" id="CVRI01000017">
    <property type="protein sequence ID" value="CRK90236.1"/>
    <property type="molecule type" value="Genomic_DNA"/>
</dbReference>
<evidence type="ECO:0000256" key="1">
    <source>
        <dbReference type="SAM" id="Phobius"/>
    </source>
</evidence>
<accession>A0A1J1HS75</accession>
<name>A0A1J1HS75_9DIPT</name>
<reference evidence="2 3" key="1">
    <citation type="submission" date="2015-04" db="EMBL/GenBank/DDBJ databases">
        <authorList>
            <person name="Syromyatnikov M.Y."/>
            <person name="Popov V.N."/>
        </authorList>
    </citation>
    <scope>NUCLEOTIDE SEQUENCE [LARGE SCALE GENOMIC DNA]</scope>
</reference>
<evidence type="ECO:0000313" key="2">
    <source>
        <dbReference type="EMBL" id="CRK90236.1"/>
    </source>
</evidence>
<organism evidence="2 3">
    <name type="scientific">Clunio marinus</name>
    <dbReference type="NCBI Taxonomy" id="568069"/>
    <lineage>
        <taxon>Eukaryota</taxon>
        <taxon>Metazoa</taxon>
        <taxon>Ecdysozoa</taxon>
        <taxon>Arthropoda</taxon>
        <taxon>Hexapoda</taxon>
        <taxon>Insecta</taxon>
        <taxon>Pterygota</taxon>
        <taxon>Neoptera</taxon>
        <taxon>Endopterygota</taxon>
        <taxon>Diptera</taxon>
        <taxon>Nematocera</taxon>
        <taxon>Chironomoidea</taxon>
        <taxon>Chironomidae</taxon>
        <taxon>Clunio</taxon>
    </lineage>
</organism>
<keyword evidence="1" id="KW-0472">Membrane</keyword>
<keyword evidence="1" id="KW-0812">Transmembrane</keyword>
<dbReference type="Proteomes" id="UP000183832">
    <property type="component" value="Unassembled WGS sequence"/>
</dbReference>
<protein>
    <submittedName>
        <fullName evidence="2">CLUMA_CG003949, isoform A</fullName>
    </submittedName>
</protein>
<sequence>MAAFQFSPEAVNSRTCFICEWRILLFLYTVLSFVSFPSVCFDYTNNVRKVDATIKQNSKQQKSSN</sequence>